<dbReference type="RefSeq" id="WP_263608226.1">
    <property type="nucleotide sequence ID" value="NZ_JAOVQM010000003.1"/>
</dbReference>
<dbReference type="Gene3D" id="2.30.110.10">
    <property type="entry name" value="Electron Transport, Fmn-binding Protein, Chain A"/>
    <property type="match status" value="1"/>
</dbReference>
<proteinExistence type="predicted"/>
<dbReference type="InterPro" id="IPR014419">
    <property type="entry name" value="HutZ"/>
</dbReference>
<evidence type="ECO:0000259" key="1">
    <source>
        <dbReference type="Pfam" id="PF01243"/>
    </source>
</evidence>
<dbReference type="InterPro" id="IPR012349">
    <property type="entry name" value="Split_barrel_FMN-bd"/>
</dbReference>
<comment type="caution">
    <text evidence="2">The sequence shown here is derived from an EMBL/GenBank/DDBJ whole genome shotgun (WGS) entry which is preliminary data.</text>
</comment>
<accession>A0ABT2Y5P1</accession>
<dbReference type="EMBL" id="JAOVQM010000003">
    <property type="protein sequence ID" value="MCV2232062.1"/>
    <property type="molecule type" value="Genomic_DNA"/>
</dbReference>
<keyword evidence="3" id="KW-1185">Reference proteome</keyword>
<gene>
    <name evidence="2" type="ORF">N7548_04385</name>
</gene>
<dbReference type="Proteomes" id="UP001177160">
    <property type="component" value="Unassembled WGS sequence"/>
</dbReference>
<evidence type="ECO:0000313" key="3">
    <source>
        <dbReference type="Proteomes" id="UP001177160"/>
    </source>
</evidence>
<dbReference type="SUPFAM" id="SSF50475">
    <property type="entry name" value="FMN-binding split barrel"/>
    <property type="match status" value="1"/>
</dbReference>
<dbReference type="Pfam" id="PF01243">
    <property type="entry name" value="PNPOx_N"/>
    <property type="match status" value="1"/>
</dbReference>
<organism evidence="2 3">
    <name type="scientific">Paracholeplasma manati</name>
    <dbReference type="NCBI Taxonomy" id="591373"/>
    <lineage>
        <taxon>Bacteria</taxon>
        <taxon>Bacillati</taxon>
        <taxon>Mycoplasmatota</taxon>
        <taxon>Mollicutes</taxon>
        <taxon>Acholeplasmatales</taxon>
        <taxon>Acholeplasmataceae</taxon>
        <taxon>Paracholeplasma</taxon>
    </lineage>
</organism>
<evidence type="ECO:0000313" key="2">
    <source>
        <dbReference type="EMBL" id="MCV2232062.1"/>
    </source>
</evidence>
<reference evidence="2" key="1">
    <citation type="submission" date="2022-09" db="EMBL/GenBank/DDBJ databases">
        <title>Novel Mycoplasma species identified in domestic and wild animals.</title>
        <authorList>
            <person name="Volokhov D.V."/>
            <person name="Furtak V.A."/>
            <person name="Zagorodnyaya T.A."/>
        </authorList>
    </citation>
    <scope>NUCLEOTIDE SEQUENCE</scope>
    <source>
        <strain evidence="2">Oakley</strain>
    </source>
</reference>
<dbReference type="PIRSF" id="PIRSF004633">
    <property type="entry name" value="UCP_PLP_oxd"/>
    <property type="match status" value="1"/>
</dbReference>
<dbReference type="InterPro" id="IPR011576">
    <property type="entry name" value="Pyridox_Oxase_N"/>
</dbReference>
<name>A0ABT2Y5P1_9MOLU</name>
<protein>
    <submittedName>
        <fullName evidence="2">Pyridoxamine 5'-phosphate oxidase family protein</fullName>
    </submittedName>
</protein>
<feature type="domain" description="Pyridoxamine 5'-phosphate oxidase N-terminal" evidence="1">
    <location>
        <begin position="11"/>
        <end position="78"/>
    </location>
</feature>
<sequence length="160" mass="17763">MDLQQAYTDMETLVLSMKSVVLSTIDDGGNPYTSCAPFGMFDGDYYIIISNMAKHTKYLRQRPIAGLLWIEDESKAQSVFFRKRLYLETAITLDITNHDVISMMTERLGDAVKSFLSMDFTIVKCTPIQGQLVLGAGSAFEVNGKALEPIRGAGHRPSKS</sequence>